<dbReference type="PRINTS" id="PR01035">
    <property type="entry name" value="TCRTETA"/>
</dbReference>
<dbReference type="InterPro" id="IPR001958">
    <property type="entry name" value="Tet-R_TetA/multi-R_MdtG-like"/>
</dbReference>
<dbReference type="GO" id="GO:0016020">
    <property type="term" value="C:membrane"/>
    <property type="evidence" value="ECO:0007669"/>
    <property type="project" value="UniProtKB-SubCell"/>
</dbReference>
<proteinExistence type="predicted"/>
<dbReference type="Pfam" id="PF07690">
    <property type="entry name" value="MFS_1"/>
    <property type="match status" value="1"/>
</dbReference>
<dbReference type="GO" id="GO:0022857">
    <property type="term" value="F:transmembrane transporter activity"/>
    <property type="evidence" value="ECO:0007669"/>
    <property type="project" value="InterPro"/>
</dbReference>
<dbReference type="Gene3D" id="1.20.1250.20">
    <property type="entry name" value="MFS general substrate transporter like domains"/>
    <property type="match status" value="1"/>
</dbReference>
<dbReference type="PANTHER" id="PTHR23504">
    <property type="entry name" value="MAJOR FACILITATOR SUPERFAMILY DOMAIN-CONTAINING PROTEIN 10"/>
    <property type="match status" value="1"/>
</dbReference>
<name>A0A7J6LKS7_PERCH</name>
<accession>A0A7J6LKS7</accession>
<dbReference type="InterPro" id="IPR011701">
    <property type="entry name" value="MFS"/>
</dbReference>
<feature type="transmembrane region" description="Helical" evidence="6">
    <location>
        <begin position="145"/>
        <end position="163"/>
    </location>
</feature>
<feature type="domain" description="Major facilitator superfamily (MFS) profile" evidence="7">
    <location>
        <begin position="1"/>
        <end position="278"/>
    </location>
</feature>
<dbReference type="InterPro" id="IPR036259">
    <property type="entry name" value="MFS_trans_sf"/>
</dbReference>
<evidence type="ECO:0000256" key="5">
    <source>
        <dbReference type="ARBA" id="ARBA00023136"/>
    </source>
</evidence>
<dbReference type="PANTHER" id="PTHR23504:SF15">
    <property type="entry name" value="MAJOR FACILITATOR SUPERFAMILY (MFS) PROFILE DOMAIN-CONTAINING PROTEIN"/>
    <property type="match status" value="1"/>
</dbReference>
<feature type="transmembrane region" description="Helical" evidence="6">
    <location>
        <begin position="202"/>
        <end position="220"/>
    </location>
</feature>
<dbReference type="InterPro" id="IPR020846">
    <property type="entry name" value="MFS_dom"/>
</dbReference>
<gene>
    <name evidence="8" type="ORF">FOL47_007395</name>
</gene>
<dbReference type="PROSITE" id="PS50850">
    <property type="entry name" value="MFS"/>
    <property type="match status" value="1"/>
</dbReference>
<evidence type="ECO:0000256" key="1">
    <source>
        <dbReference type="ARBA" id="ARBA00004141"/>
    </source>
</evidence>
<feature type="transmembrane region" description="Helical" evidence="6">
    <location>
        <begin position="57"/>
        <end position="76"/>
    </location>
</feature>
<dbReference type="EMBL" id="JAAPAO010000435">
    <property type="protein sequence ID" value="KAF4659889.1"/>
    <property type="molecule type" value="Genomic_DNA"/>
</dbReference>
<evidence type="ECO:0000259" key="7">
    <source>
        <dbReference type="PROSITE" id="PS50850"/>
    </source>
</evidence>
<keyword evidence="5 6" id="KW-0472">Membrane</keyword>
<evidence type="ECO:0000313" key="9">
    <source>
        <dbReference type="Proteomes" id="UP000591131"/>
    </source>
</evidence>
<keyword evidence="4 6" id="KW-1133">Transmembrane helix</keyword>
<feature type="transmembrane region" description="Helical" evidence="6">
    <location>
        <begin position="82"/>
        <end position="102"/>
    </location>
</feature>
<keyword evidence="9" id="KW-1185">Reference proteome</keyword>
<sequence>MGLTLVAPLTPWFIQHLSPGMDPGKAASTMIAAYAAGTTIGSLISGSISDKVGRRPVFLIGLFLYAVSYFLAANAWDLASFAGFRALAGFSAGTRPVFMAFLGDTCHPKDLTFYGMLLSVAVNGGMCIGPILGGALALLNLTFPLYLFGGIASLIFVLLLFLLRESRRPLNKNGQPDSLAGWSTVFGVLGVERYNLNSAENGLVFGIAGIAMILVSLLYVPLTRYVLNPALTGAVGMAISTLLVIEPFLYNIYWATAVGTVVGIGCKLTLLRIFSSYV</sequence>
<evidence type="ECO:0000313" key="8">
    <source>
        <dbReference type="EMBL" id="KAF4659889.1"/>
    </source>
</evidence>
<evidence type="ECO:0000256" key="3">
    <source>
        <dbReference type="ARBA" id="ARBA00022692"/>
    </source>
</evidence>
<feature type="transmembrane region" description="Helical" evidence="6">
    <location>
        <begin position="26"/>
        <end position="45"/>
    </location>
</feature>
<keyword evidence="3 6" id="KW-0812">Transmembrane</keyword>
<comment type="caution">
    <text evidence="8">The sequence shown here is derived from an EMBL/GenBank/DDBJ whole genome shotgun (WGS) entry which is preliminary data.</text>
</comment>
<feature type="transmembrane region" description="Helical" evidence="6">
    <location>
        <begin position="252"/>
        <end position="274"/>
    </location>
</feature>
<evidence type="ECO:0000256" key="4">
    <source>
        <dbReference type="ARBA" id="ARBA00022989"/>
    </source>
</evidence>
<reference evidence="8 9" key="1">
    <citation type="submission" date="2020-04" db="EMBL/GenBank/DDBJ databases">
        <title>Perkinsus chesapeaki whole genome sequence.</title>
        <authorList>
            <person name="Bogema D.R."/>
        </authorList>
    </citation>
    <scope>NUCLEOTIDE SEQUENCE [LARGE SCALE GENOMIC DNA]</scope>
    <source>
        <strain evidence="8">ATCC PRA-425</strain>
    </source>
</reference>
<dbReference type="Proteomes" id="UP000591131">
    <property type="component" value="Unassembled WGS sequence"/>
</dbReference>
<protein>
    <recommendedName>
        <fullName evidence="7">Major facilitator superfamily (MFS) profile domain-containing protein</fullName>
    </recommendedName>
</protein>
<feature type="transmembrane region" description="Helical" evidence="6">
    <location>
        <begin position="114"/>
        <end position="139"/>
    </location>
</feature>
<keyword evidence="2" id="KW-0813">Transport</keyword>
<dbReference type="SUPFAM" id="SSF103473">
    <property type="entry name" value="MFS general substrate transporter"/>
    <property type="match status" value="1"/>
</dbReference>
<comment type="subcellular location">
    <subcellularLocation>
        <location evidence="1">Membrane</location>
        <topology evidence="1">Multi-pass membrane protein</topology>
    </subcellularLocation>
</comment>
<evidence type="ECO:0000256" key="6">
    <source>
        <dbReference type="SAM" id="Phobius"/>
    </source>
</evidence>
<organism evidence="8 9">
    <name type="scientific">Perkinsus chesapeaki</name>
    <name type="common">Clam parasite</name>
    <name type="synonym">Perkinsus andrewsi</name>
    <dbReference type="NCBI Taxonomy" id="330153"/>
    <lineage>
        <taxon>Eukaryota</taxon>
        <taxon>Sar</taxon>
        <taxon>Alveolata</taxon>
        <taxon>Perkinsozoa</taxon>
        <taxon>Perkinsea</taxon>
        <taxon>Perkinsida</taxon>
        <taxon>Perkinsidae</taxon>
        <taxon>Perkinsus</taxon>
    </lineage>
</organism>
<dbReference type="AlphaFoldDB" id="A0A7J6LKS7"/>
<evidence type="ECO:0000256" key="2">
    <source>
        <dbReference type="ARBA" id="ARBA00022448"/>
    </source>
</evidence>
<dbReference type="OrthoDB" id="10262656at2759"/>